<keyword evidence="6" id="KW-1185">Reference proteome</keyword>
<dbReference type="PANTHER" id="PTHR42855:SF2">
    <property type="entry name" value="DRUG RESISTANCE ABC TRANSPORTER,ATP-BINDING PROTEIN"/>
    <property type="match status" value="1"/>
</dbReference>
<comment type="caution">
    <text evidence="5">The sequence shown here is derived from an EMBL/GenBank/DDBJ whole genome shotgun (WGS) entry which is preliminary data.</text>
</comment>
<dbReference type="InterPro" id="IPR032524">
    <property type="entry name" value="ABC_tran_C"/>
</dbReference>
<dbReference type="FunFam" id="3.40.50.300:FF:000011">
    <property type="entry name" value="Putative ABC transporter ATP-binding component"/>
    <property type="match status" value="1"/>
</dbReference>
<dbReference type="InterPro" id="IPR027417">
    <property type="entry name" value="P-loop_NTPase"/>
</dbReference>
<dbReference type="Pfam" id="PF16326">
    <property type="entry name" value="ABC_tran_CTD"/>
    <property type="match status" value="1"/>
</dbReference>
<dbReference type="PROSITE" id="PS00211">
    <property type="entry name" value="ABC_TRANSPORTER_1"/>
    <property type="match status" value="2"/>
</dbReference>
<feature type="domain" description="ABC transporter" evidence="4">
    <location>
        <begin position="328"/>
        <end position="543"/>
    </location>
</feature>
<dbReference type="Proteomes" id="UP000632659">
    <property type="component" value="Unassembled WGS sequence"/>
</dbReference>
<dbReference type="GO" id="GO:0005524">
    <property type="term" value="F:ATP binding"/>
    <property type="evidence" value="ECO:0007669"/>
    <property type="project" value="UniProtKB-KW"/>
</dbReference>
<feature type="coiled-coil region" evidence="3">
    <location>
        <begin position="249"/>
        <end position="276"/>
    </location>
</feature>
<sequence>MVLTIKDVTKSFGERVILNEINLTIEDRDRIGLIGVNGAGKTTLLNLIAEHTDFDSGDIFLEKGIQIGYLRQNTGLDRENTIYAEMLSVFSSLREVEAQLRDLEHRIAACGHETEEYQKLTEEYGRLSAYFEAKDGYQIDVKIKTVLTGMGFADKAYSTNIATLSGGEKTRLALAKLLLEEPGLLILDEPTNHLDFQTLLWLEDYLSEYKGALLVVSHDRYFLDKMVGKIWEVSHSRVYTYQGNYTKYKQLKAERIAREKKEYEQQQNKIASMLEYAEKNIARASTSNSAKSRLHQLENMEILEAPQEYDKTPNFSFTFDRASGRDVLFADDLVLRVGREQKKLCGPLSFEIKRGEKIALIGRNGIGKSTMLKTLLGLNPQSIGEVTWGKGVTTSFYEQENQNLNFENTVLEELWERFPNLPEFKVRSILGQMLITGENVYKKINVISGGERARLSFAIMVSEHSNTLLFDEPTNHLDLASKEALEKALREFEGTLIFVSHDRYFLNTIPTKIIDMTEQGIQIYDGGFDYYLEKSKLRQPGQESRQETLLAEKKGAQGYYRSKQQRALEAKRRNRIAQLEKEMAEYEEEATELEQGIASPEAASDYERLAQMCARLEEVKAKADECMEEWLTLQED</sequence>
<feature type="coiled-coil region" evidence="3">
    <location>
        <begin position="569"/>
        <end position="629"/>
    </location>
</feature>
<dbReference type="RefSeq" id="WP_093987784.1">
    <property type="nucleotide sequence ID" value="NZ_FYDD01000002.1"/>
</dbReference>
<dbReference type="OrthoDB" id="9801441at2"/>
<dbReference type="InterPro" id="IPR003439">
    <property type="entry name" value="ABC_transporter-like_ATP-bd"/>
</dbReference>
<dbReference type="InterPro" id="IPR017871">
    <property type="entry name" value="ABC_transporter-like_CS"/>
</dbReference>
<dbReference type="AlphaFoldDB" id="A0A8J6TVQ2"/>
<evidence type="ECO:0000313" key="5">
    <source>
        <dbReference type="EMBL" id="MBC8611593.1"/>
    </source>
</evidence>
<name>A0A8J6TVQ2_9FIRM</name>
<evidence type="ECO:0000256" key="3">
    <source>
        <dbReference type="SAM" id="Coils"/>
    </source>
</evidence>
<dbReference type="InterPro" id="IPR003593">
    <property type="entry name" value="AAA+_ATPase"/>
</dbReference>
<dbReference type="SUPFAM" id="SSF52540">
    <property type="entry name" value="P-loop containing nucleoside triphosphate hydrolases"/>
    <property type="match status" value="2"/>
</dbReference>
<dbReference type="GO" id="GO:0003677">
    <property type="term" value="F:DNA binding"/>
    <property type="evidence" value="ECO:0007669"/>
    <property type="project" value="InterPro"/>
</dbReference>
<dbReference type="CDD" id="cd03221">
    <property type="entry name" value="ABCF_EF-3"/>
    <property type="match status" value="2"/>
</dbReference>
<dbReference type="PROSITE" id="PS50893">
    <property type="entry name" value="ABC_TRANSPORTER_2"/>
    <property type="match status" value="2"/>
</dbReference>
<evidence type="ECO:0000259" key="4">
    <source>
        <dbReference type="PROSITE" id="PS50893"/>
    </source>
</evidence>
<accession>A0A8J6TVQ2</accession>
<dbReference type="InterPro" id="IPR051309">
    <property type="entry name" value="ABCF_ATPase"/>
</dbReference>
<gene>
    <name evidence="5" type="ORF">H8702_10840</name>
</gene>
<proteinExistence type="predicted"/>
<feature type="domain" description="ABC transporter" evidence="4">
    <location>
        <begin position="3"/>
        <end position="260"/>
    </location>
</feature>
<keyword evidence="1" id="KW-0547">Nucleotide-binding</keyword>
<dbReference type="PANTHER" id="PTHR42855">
    <property type="entry name" value="ABC TRANSPORTER ATP-BINDING SUBUNIT"/>
    <property type="match status" value="1"/>
</dbReference>
<organism evidence="5 6">
    <name type="scientific">Massiliimalia timonensis</name>
    <dbReference type="NCBI Taxonomy" id="1987501"/>
    <lineage>
        <taxon>Bacteria</taxon>
        <taxon>Bacillati</taxon>
        <taxon>Bacillota</taxon>
        <taxon>Clostridia</taxon>
        <taxon>Eubacteriales</taxon>
        <taxon>Oscillospiraceae</taxon>
        <taxon>Massiliimalia</taxon>
    </lineage>
</organism>
<dbReference type="SMART" id="SM00382">
    <property type="entry name" value="AAA"/>
    <property type="match status" value="2"/>
</dbReference>
<evidence type="ECO:0000313" key="6">
    <source>
        <dbReference type="Proteomes" id="UP000632659"/>
    </source>
</evidence>
<evidence type="ECO:0000256" key="2">
    <source>
        <dbReference type="ARBA" id="ARBA00022840"/>
    </source>
</evidence>
<dbReference type="Gene3D" id="1.10.287.380">
    <property type="entry name" value="Valyl-tRNA synthetase, C-terminal domain"/>
    <property type="match status" value="1"/>
</dbReference>
<dbReference type="Pfam" id="PF12848">
    <property type="entry name" value="ABC_tran_Xtn"/>
    <property type="match status" value="1"/>
</dbReference>
<reference evidence="5" key="1">
    <citation type="submission" date="2020-08" db="EMBL/GenBank/DDBJ databases">
        <title>Genome public.</title>
        <authorList>
            <person name="Liu C."/>
            <person name="Sun Q."/>
        </authorList>
    </citation>
    <scope>NUCLEOTIDE SEQUENCE</scope>
    <source>
        <strain evidence="5">NSJ-15</strain>
    </source>
</reference>
<dbReference type="GO" id="GO:0016887">
    <property type="term" value="F:ATP hydrolysis activity"/>
    <property type="evidence" value="ECO:0007669"/>
    <property type="project" value="InterPro"/>
</dbReference>
<dbReference type="InterPro" id="IPR032781">
    <property type="entry name" value="ABC_tran_Xtn"/>
</dbReference>
<dbReference type="Pfam" id="PF00005">
    <property type="entry name" value="ABC_tran"/>
    <property type="match status" value="2"/>
</dbReference>
<dbReference type="Gene3D" id="3.40.50.300">
    <property type="entry name" value="P-loop containing nucleotide triphosphate hydrolases"/>
    <property type="match status" value="2"/>
</dbReference>
<dbReference type="InterPro" id="IPR037118">
    <property type="entry name" value="Val-tRNA_synth_C_sf"/>
</dbReference>
<keyword evidence="2 5" id="KW-0067">ATP-binding</keyword>
<evidence type="ECO:0000256" key="1">
    <source>
        <dbReference type="ARBA" id="ARBA00022741"/>
    </source>
</evidence>
<protein>
    <submittedName>
        <fullName evidence="5">ABC-F family ATP-binding cassette domain-containing protein</fullName>
    </submittedName>
</protein>
<dbReference type="EMBL" id="JACRTL010000006">
    <property type="protein sequence ID" value="MBC8611593.1"/>
    <property type="molecule type" value="Genomic_DNA"/>
</dbReference>
<keyword evidence="3" id="KW-0175">Coiled coil</keyword>